<proteinExistence type="predicted"/>
<evidence type="ECO:0000313" key="2">
    <source>
        <dbReference type="Proteomes" id="UP000190135"/>
    </source>
</evidence>
<evidence type="ECO:0000313" key="1">
    <source>
        <dbReference type="EMBL" id="SJZ79109.1"/>
    </source>
</evidence>
<accession>A0A1T4NIM7</accession>
<dbReference type="Pfam" id="PF20132">
    <property type="entry name" value="DUF6522"/>
    <property type="match status" value="1"/>
</dbReference>
<dbReference type="AlphaFoldDB" id="A0A1T4NIM7"/>
<reference evidence="1 2" key="1">
    <citation type="submission" date="2017-02" db="EMBL/GenBank/DDBJ databases">
        <authorList>
            <person name="Peterson S.W."/>
        </authorList>
    </citation>
    <scope>NUCLEOTIDE SEQUENCE [LARGE SCALE GENOMIC DNA]</scope>
    <source>
        <strain evidence="1 2">USBA 369</strain>
    </source>
</reference>
<name>A0A1T4NIM7_9HYPH</name>
<organism evidence="1 2">
    <name type="scientific">Consotaella salsifontis</name>
    <dbReference type="NCBI Taxonomy" id="1365950"/>
    <lineage>
        <taxon>Bacteria</taxon>
        <taxon>Pseudomonadati</taxon>
        <taxon>Pseudomonadota</taxon>
        <taxon>Alphaproteobacteria</taxon>
        <taxon>Hyphomicrobiales</taxon>
        <taxon>Aurantimonadaceae</taxon>
        <taxon>Consotaella</taxon>
    </lineage>
</organism>
<dbReference type="EMBL" id="FUXL01000003">
    <property type="protein sequence ID" value="SJZ79109.1"/>
    <property type="molecule type" value="Genomic_DNA"/>
</dbReference>
<dbReference type="Proteomes" id="UP000190135">
    <property type="component" value="Unassembled WGS sequence"/>
</dbReference>
<dbReference type="OrthoDB" id="8238457at2"/>
<sequence>MSAVSIQPGGGIEIDATVLAEAFELPVADVPRLLREQAITSRLDRGEGEDAGTFRLVFFHQAVRLTLIVDESGTVLRRSRLDYGTHPLPASAHKPQP</sequence>
<gene>
    <name evidence="1" type="ORF">SAMN05428963_10346</name>
</gene>
<dbReference type="RefSeq" id="WP_078707170.1">
    <property type="nucleotide sequence ID" value="NZ_FUXL01000003.1"/>
</dbReference>
<dbReference type="STRING" id="1365950.SAMN05428963_10346"/>
<keyword evidence="2" id="KW-1185">Reference proteome</keyword>
<protein>
    <submittedName>
        <fullName evidence="1">Uncharacterized protein</fullName>
    </submittedName>
</protein>
<dbReference type="InterPro" id="IPR045389">
    <property type="entry name" value="DUF6522"/>
</dbReference>